<organism evidence="3 4">
    <name type="scientific">Gordonia crocea</name>
    <dbReference type="NCBI Taxonomy" id="589162"/>
    <lineage>
        <taxon>Bacteria</taxon>
        <taxon>Bacillati</taxon>
        <taxon>Actinomycetota</taxon>
        <taxon>Actinomycetes</taxon>
        <taxon>Mycobacteriales</taxon>
        <taxon>Gordoniaceae</taxon>
        <taxon>Gordonia</taxon>
    </lineage>
</organism>
<feature type="region of interest" description="Disordered" evidence="1">
    <location>
        <begin position="196"/>
        <end position="219"/>
    </location>
</feature>
<comment type="caution">
    <text evidence="3">The sequence shown here is derived from an EMBL/GenBank/DDBJ whole genome shotgun (WGS) entry which is preliminary data.</text>
</comment>
<dbReference type="AlphaFoldDB" id="A0A7I9UW09"/>
<evidence type="ECO:0008006" key="5">
    <source>
        <dbReference type="Google" id="ProtNLM"/>
    </source>
</evidence>
<evidence type="ECO:0000313" key="4">
    <source>
        <dbReference type="Proteomes" id="UP000444980"/>
    </source>
</evidence>
<reference evidence="4" key="1">
    <citation type="submission" date="2019-06" db="EMBL/GenBank/DDBJ databases">
        <title>Gordonia isolated from sludge of a wastewater treatment plant.</title>
        <authorList>
            <person name="Tamura T."/>
            <person name="Aoyama K."/>
            <person name="Kang Y."/>
            <person name="Saito S."/>
            <person name="Akiyama N."/>
            <person name="Yazawa K."/>
            <person name="Gonoi T."/>
            <person name="Mikami Y."/>
        </authorList>
    </citation>
    <scope>NUCLEOTIDE SEQUENCE [LARGE SCALE GENOMIC DNA]</scope>
    <source>
        <strain evidence="4">NBRC 107697</strain>
    </source>
</reference>
<keyword evidence="2" id="KW-0732">Signal</keyword>
<dbReference type="Proteomes" id="UP000444980">
    <property type="component" value="Unassembled WGS sequence"/>
</dbReference>
<feature type="compositionally biased region" description="Polar residues" evidence="1">
    <location>
        <begin position="39"/>
        <end position="54"/>
    </location>
</feature>
<sequence length="219" mass="22786">MTRRGVPVTVALAAVLAAAGTVGACSTGDPDAPGPEVPTSASLSIPADTTTRTQPGRQLRFGQTALLPATTFHPHQLAAYTVTGIRRAGRLPDSITKDGSGYFLHLTVMSLADKPAPAPDVIGFAGSADGVTAALTIRSTAEVPDCVTRTPPRLMKRGESYATCLITVVDKGQTVRAGIYWADTAGDPALDFKRNPIVWTGDGTPPTSQTMRRETGSGR</sequence>
<name>A0A7I9UW09_9ACTN</name>
<accession>A0A7I9UW09</accession>
<evidence type="ECO:0000256" key="1">
    <source>
        <dbReference type="SAM" id="MobiDB-lite"/>
    </source>
</evidence>
<feature type="chain" id="PRO_5029823064" description="Lipoprotein" evidence="2">
    <location>
        <begin position="25"/>
        <end position="219"/>
    </location>
</feature>
<proteinExistence type="predicted"/>
<keyword evidence="4" id="KW-1185">Reference proteome</keyword>
<gene>
    <name evidence="3" type="ORF">nbrc107697_09900</name>
</gene>
<evidence type="ECO:0000313" key="3">
    <source>
        <dbReference type="EMBL" id="GED96951.1"/>
    </source>
</evidence>
<dbReference type="RefSeq" id="WP_186343304.1">
    <property type="nucleotide sequence ID" value="NZ_BJOU01000001.1"/>
</dbReference>
<feature type="region of interest" description="Disordered" evidence="1">
    <location>
        <begin position="25"/>
        <end position="54"/>
    </location>
</feature>
<dbReference type="PROSITE" id="PS51257">
    <property type="entry name" value="PROKAR_LIPOPROTEIN"/>
    <property type="match status" value="1"/>
</dbReference>
<protein>
    <recommendedName>
        <fullName evidence="5">Lipoprotein</fullName>
    </recommendedName>
</protein>
<dbReference type="EMBL" id="BJOU01000001">
    <property type="protein sequence ID" value="GED96951.1"/>
    <property type="molecule type" value="Genomic_DNA"/>
</dbReference>
<feature type="signal peptide" evidence="2">
    <location>
        <begin position="1"/>
        <end position="24"/>
    </location>
</feature>
<evidence type="ECO:0000256" key="2">
    <source>
        <dbReference type="SAM" id="SignalP"/>
    </source>
</evidence>